<organism evidence="1 2">
    <name type="scientific">Ruminococcus flavefaciens</name>
    <dbReference type="NCBI Taxonomy" id="1265"/>
    <lineage>
        <taxon>Bacteria</taxon>
        <taxon>Bacillati</taxon>
        <taxon>Bacillota</taxon>
        <taxon>Clostridia</taxon>
        <taxon>Eubacteriales</taxon>
        <taxon>Oscillospiraceae</taxon>
        <taxon>Ruminococcus</taxon>
    </lineage>
</organism>
<sequence>MFEFIGFVKEDYKHEHESLPCNARIIPEEASNLKRITAGLMGIAIG</sequence>
<dbReference type="EMBL" id="FPIP01000002">
    <property type="protein sequence ID" value="SFW20877.1"/>
    <property type="molecule type" value="Genomic_DNA"/>
</dbReference>
<reference evidence="1 2" key="1">
    <citation type="submission" date="2016-11" db="EMBL/GenBank/DDBJ databases">
        <authorList>
            <person name="Jaros S."/>
            <person name="Januszkiewicz K."/>
            <person name="Wedrychowicz H."/>
        </authorList>
    </citation>
    <scope>NUCLEOTIDE SEQUENCE [LARGE SCALE GENOMIC DNA]</scope>
    <source>
        <strain evidence="1 2">YL228</strain>
    </source>
</reference>
<gene>
    <name evidence="1" type="ORF">SAMN02910280_1066</name>
</gene>
<dbReference type="AlphaFoldDB" id="A0A1K1MCN5"/>
<protein>
    <submittedName>
        <fullName evidence="1">Uncharacterized protein</fullName>
    </submittedName>
</protein>
<dbReference type="RefSeq" id="WP_177243918.1">
    <property type="nucleotide sequence ID" value="NZ_FPIP01000002.1"/>
</dbReference>
<dbReference type="Proteomes" id="UP000183461">
    <property type="component" value="Unassembled WGS sequence"/>
</dbReference>
<accession>A0A1K1MCN5</accession>
<proteinExistence type="predicted"/>
<evidence type="ECO:0000313" key="1">
    <source>
        <dbReference type="EMBL" id="SFW20877.1"/>
    </source>
</evidence>
<evidence type="ECO:0000313" key="2">
    <source>
        <dbReference type="Proteomes" id="UP000183461"/>
    </source>
</evidence>
<name>A0A1K1MCN5_RUMFL</name>